<feature type="compositionally biased region" description="Polar residues" evidence="5">
    <location>
        <begin position="467"/>
        <end position="490"/>
    </location>
</feature>
<dbReference type="EMBL" id="CBTN010000029">
    <property type="protein sequence ID" value="CDH55323.1"/>
    <property type="molecule type" value="Genomic_DNA"/>
</dbReference>
<feature type="domain" description="GAR" evidence="7">
    <location>
        <begin position="1936"/>
        <end position="2010"/>
    </location>
</feature>
<evidence type="ECO:0000259" key="6">
    <source>
        <dbReference type="PROSITE" id="PS50021"/>
    </source>
</evidence>
<protein>
    <recommendedName>
        <fullName evidence="10">GAR domain-containing protein</fullName>
    </recommendedName>
</protein>
<gene>
    <name evidence="8" type="ORF">LCOR_06475.1</name>
</gene>
<dbReference type="InterPro" id="IPR001715">
    <property type="entry name" value="CH_dom"/>
</dbReference>
<feature type="compositionally biased region" description="Basic residues" evidence="5">
    <location>
        <begin position="440"/>
        <end position="455"/>
    </location>
</feature>
<accession>A0A068RYV0</accession>
<dbReference type="InterPro" id="IPR036872">
    <property type="entry name" value="CH_dom_sf"/>
</dbReference>
<feature type="region of interest" description="Disordered" evidence="5">
    <location>
        <begin position="396"/>
        <end position="416"/>
    </location>
</feature>
<feature type="region of interest" description="Disordered" evidence="5">
    <location>
        <begin position="2041"/>
        <end position="2078"/>
    </location>
</feature>
<dbReference type="PROSITE" id="PS50021">
    <property type="entry name" value="CH"/>
    <property type="match status" value="1"/>
</dbReference>
<dbReference type="GO" id="GO:0008017">
    <property type="term" value="F:microtubule binding"/>
    <property type="evidence" value="ECO:0007669"/>
    <property type="project" value="InterPro"/>
</dbReference>
<dbReference type="InterPro" id="IPR036534">
    <property type="entry name" value="GAR_dom_sf"/>
</dbReference>
<feature type="region of interest" description="Disordered" evidence="5">
    <location>
        <begin position="1845"/>
        <end position="1879"/>
    </location>
</feature>
<comment type="subcellular location">
    <subcellularLocation>
        <location evidence="1">Cytoplasm</location>
        <location evidence="1">Cytoskeleton</location>
    </subcellularLocation>
</comment>
<sequence>MISLLETTIAFVSFPPIRSLIHPFNSAQSTRPFSLFPSCLMPVNDNLTQITMAHRLSNHDRSYTRLLVTPPSPPYGTPPEYRRLKEDMVLRWVNYQLGCTPAVSCLADIYNHDAFVKLIHTVSSQHCPRQRSTRTTKPAGTSSYEIAVAMLNDWIGGHHLERVLRDDPDQLLSFILTQHQAHIIDKIQSTFNTFIIPKDAPAVWYREQQQQQSSCAEPFQIKQVLLSWAQTCLTDYVDARLLPVVDNCSESWQDGLAFLALVHRYDPGSVQDLPHFAAHNVDNKVHWEHTLTTAFRRAHDTFEVPVLLDAHLLATALHVDEDVIMAYLVEFLRAVHLQRLCRSMDECEEYERRLRGKRQADIEQWCTAAATSRTTSTTCNTQLRLTRVVQTMSVVKSPSPSSLSHDTTLKDGSSTTRNILEKIEDLHQRLMNIAPTRSTHYNHQHQQQRRRRRRQSSCITMPDSPVPSEQDSLMDSNDNDITASSSSTDQLPLHPLQAGYEDLRSYEQNFAGFQVSLHAFQQDDDIKRWLSDCGGDTASLSTGNGDTIQEAYATLMQHVDQATRQLDLFRRGFFFGRQCADIRSELDSIQTKMLKTTPASSDNNIQDLGKQLEHATAMLDELHDNDMLTVESIYYEHMASLVRKKERVQSWVDEVRVWFAEAKRIREWIEIRMQRLEKVAVPVEPLRNATMVVSRSQVERLNAEHEMLEQEIESFDKQDMARLRAHVNKSLTSAGQDATTAASSNDLSPADTTTIEITLTTLTLREKLMSMLRRKRDDLDVLTQRLAWEEEHEKTQAWIEDTDKQVEAFIRDTARWQLTEDDTDTLQYRQHDHVMARERLKELVIQRLLMLEKKRTEFDQGQFTTTMDSYNDLEDVANVDTLPDHLEARQSSCERQFEDLFKRINFSRQVVEQRLKMMEFLNQVHSVKYDAQQLISDLQQVQKGDKDCADMVPHVQAIHDRIAQLVAASGTTRIPYPQATLVSDQEENTHSNDIIHTHVEKWRRELLLLDDHVDTQLDALQQKVAMDKHNNQLLDEATRLYHWADDRLQHLRKARSDASTGELLSEDGLRRLERDRDYLLSKLKEDKEDEAIDVLTRIQAFVEQVPRMNVSVDTQRLEEMAQHLTTSFDQLRDTLEDYTKDLATLRKRADDDSSHISKIHALKTYISDTRASLPALKQSYGFITGRSQEQDQKRFNMLQESVDGIMASFREQNNQLQLLKDELHHDNHHAVDNAEDVHKAMESTLKEWECLNKDLDSLQQFTENVERWYERQRRLSIVEQDFLDKQGKWSAYCDNENLDKAISMLEEIGSEITSAGQHCRTDPLEAANHACAYDRHAALMKRAQTLQQEQVSLQQASSDATMRDSMLHNLGTLLSEVQHENERMRERVAVIGQCDFALMSMDEIGKLYQELQRDTTQCAAVIDKCRQQLTHKKKTIADNVVQERIERVEDSLAELEISKDMLEKQALLIRRVQVHAEAANNLDTWIDQCNGAIARFSNADARSTADELQEQQDAIGRKLAEIQPVVRSFRAMQERIFSGNIEIGVDDTAIRAGVQAREDRTMESYCQLLTSFDGAKAKVQTTRRDADVAHIVKDILTLVGEYKDRTNALRLCKAFMEGDIGQAGQWNDLKMVTCCSLSMMPHESELRNYKSDLSMIEQDIERHLQKKLDDLDTILGKAVVRSKKLFSAQRAEIAMAVRGLADLLKMKHDAALTAEKVEPFLNIAEEIDVMLSALSEAVDRTSPSQARIVDGLPSRADLQAMLIDLDTQYRYYQPKINLLLKQAYGAAQMAIRDKRVADTLDELKYKWNRLQQQVTARHNDLASRIGHVGKPFMSTRLTSAGINNRSTQSKRMSMPCFNTAPPRSIQSTPKPAPKSRARPQSMLITRATATPTQRPPTAPTCGLLGSRQQQQQFPFRDRRYTTTATATMTSEAYVADPKNDLDVAVGNIVNDSPYKVRIKKVPGEVGRYWFGKSRPKLAYCRILGSRMVMVRVGGGWVELSQFLRDQNLLEDGRYIPRDASSSPIHNGNNVVTLCGGDGISSRSSSPLTKGGVKSPTSPRPASSPLRSTFGHGIKDGNKALIPIDKEGNQVQVRMTKAKSNSTKFITPWR</sequence>
<keyword evidence="3" id="KW-0206">Cytoskeleton</keyword>
<feature type="compositionally biased region" description="Polar residues" evidence="5">
    <location>
        <begin position="2054"/>
        <end position="2066"/>
    </location>
</feature>
<evidence type="ECO:0000256" key="5">
    <source>
        <dbReference type="SAM" id="MobiDB-lite"/>
    </source>
</evidence>
<feature type="region of interest" description="Disordered" evidence="5">
    <location>
        <begin position="1890"/>
        <end position="1909"/>
    </location>
</feature>
<name>A0A068RYV0_9FUNG</name>
<keyword evidence="2" id="KW-0963">Cytoplasm</keyword>
<proteinExistence type="predicted"/>
<evidence type="ECO:0000256" key="4">
    <source>
        <dbReference type="SAM" id="Coils"/>
    </source>
</evidence>
<evidence type="ECO:0008006" key="10">
    <source>
        <dbReference type="Google" id="ProtNLM"/>
    </source>
</evidence>
<feature type="region of interest" description="Disordered" evidence="5">
    <location>
        <begin position="433"/>
        <end position="493"/>
    </location>
</feature>
<dbReference type="Gene3D" id="3.30.920.20">
    <property type="entry name" value="Gas2-like domain"/>
    <property type="match status" value="1"/>
</dbReference>
<dbReference type="SMART" id="SM00243">
    <property type="entry name" value="GAS2"/>
    <property type="match status" value="1"/>
</dbReference>
<keyword evidence="9" id="KW-1185">Reference proteome</keyword>
<evidence type="ECO:0000256" key="1">
    <source>
        <dbReference type="ARBA" id="ARBA00004245"/>
    </source>
</evidence>
<dbReference type="Gene3D" id="1.10.418.10">
    <property type="entry name" value="Calponin-like domain"/>
    <property type="match status" value="1"/>
</dbReference>
<evidence type="ECO:0000313" key="9">
    <source>
        <dbReference type="Proteomes" id="UP000027586"/>
    </source>
</evidence>
<evidence type="ECO:0000259" key="7">
    <source>
        <dbReference type="PROSITE" id="PS51460"/>
    </source>
</evidence>
<dbReference type="Pfam" id="PF00307">
    <property type="entry name" value="CH"/>
    <property type="match status" value="1"/>
</dbReference>
<dbReference type="PANTHER" id="PTHR11915">
    <property type="entry name" value="SPECTRIN/FILAMIN RELATED CYTOSKELETAL PROTEIN"/>
    <property type="match status" value="1"/>
</dbReference>
<dbReference type="SMART" id="SM00033">
    <property type="entry name" value="CH"/>
    <property type="match status" value="1"/>
</dbReference>
<comment type="caution">
    <text evidence="8">The sequence shown here is derived from an EMBL/GenBank/DDBJ whole genome shotgun (WGS) entry which is preliminary data.</text>
</comment>
<dbReference type="STRING" id="1263082.A0A068RYV0"/>
<dbReference type="SUPFAM" id="SSF143575">
    <property type="entry name" value="GAS2 domain-like"/>
    <property type="match status" value="1"/>
</dbReference>
<dbReference type="SUPFAM" id="SSF47576">
    <property type="entry name" value="Calponin-homology domain, CH-domain"/>
    <property type="match status" value="1"/>
</dbReference>
<evidence type="ECO:0000256" key="2">
    <source>
        <dbReference type="ARBA" id="ARBA00022490"/>
    </source>
</evidence>
<dbReference type="OrthoDB" id="2250192at2759"/>
<dbReference type="Pfam" id="PF02187">
    <property type="entry name" value="GAS2"/>
    <property type="match status" value="1"/>
</dbReference>
<evidence type="ECO:0000313" key="8">
    <source>
        <dbReference type="EMBL" id="CDH55323.1"/>
    </source>
</evidence>
<feature type="domain" description="Calponin-homology (CH)" evidence="6">
    <location>
        <begin position="219"/>
        <end position="336"/>
    </location>
</feature>
<dbReference type="InterPro" id="IPR003108">
    <property type="entry name" value="GAR_dom"/>
</dbReference>
<dbReference type="GO" id="GO:0005856">
    <property type="term" value="C:cytoskeleton"/>
    <property type="evidence" value="ECO:0007669"/>
    <property type="project" value="UniProtKB-SubCell"/>
</dbReference>
<reference evidence="8" key="1">
    <citation type="submission" date="2013-08" db="EMBL/GenBank/DDBJ databases">
        <title>Gene expansion shapes genome architecture in the human pathogen Lichtheimia corymbifera: an evolutionary genomics analysis in the ancient terrestrial Mucorales (Mucoromycotina).</title>
        <authorList>
            <person name="Schwartze V.U."/>
            <person name="Winter S."/>
            <person name="Shelest E."/>
            <person name="Marcet-Houben M."/>
            <person name="Horn F."/>
            <person name="Wehner S."/>
            <person name="Hoffmann K."/>
            <person name="Riege K."/>
            <person name="Sammeth M."/>
            <person name="Nowrousian M."/>
            <person name="Valiante V."/>
            <person name="Linde J."/>
            <person name="Jacobsen I.D."/>
            <person name="Marz M."/>
            <person name="Brakhage A.A."/>
            <person name="Gabaldon T."/>
            <person name="Bocker S."/>
            <person name="Voigt K."/>
        </authorList>
    </citation>
    <scope>NUCLEOTIDE SEQUENCE [LARGE SCALE GENOMIC DNA]</scope>
    <source>
        <strain evidence="8">FSU 9682</strain>
    </source>
</reference>
<organism evidence="8 9">
    <name type="scientific">Lichtheimia corymbifera JMRC:FSU:9682</name>
    <dbReference type="NCBI Taxonomy" id="1263082"/>
    <lineage>
        <taxon>Eukaryota</taxon>
        <taxon>Fungi</taxon>
        <taxon>Fungi incertae sedis</taxon>
        <taxon>Mucoromycota</taxon>
        <taxon>Mucoromycotina</taxon>
        <taxon>Mucoromycetes</taxon>
        <taxon>Mucorales</taxon>
        <taxon>Lichtheimiaceae</taxon>
        <taxon>Lichtheimia</taxon>
    </lineage>
</organism>
<dbReference type="Proteomes" id="UP000027586">
    <property type="component" value="Unassembled WGS sequence"/>
</dbReference>
<feature type="coiled-coil region" evidence="4">
    <location>
        <begin position="691"/>
        <end position="718"/>
    </location>
</feature>
<evidence type="ECO:0000256" key="3">
    <source>
        <dbReference type="ARBA" id="ARBA00023212"/>
    </source>
</evidence>
<keyword evidence="4" id="KW-0175">Coiled coil</keyword>
<dbReference type="VEuPathDB" id="FungiDB:LCOR_06475.1"/>
<dbReference type="PROSITE" id="PS51460">
    <property type="entry name" value="GAR"/>
    <property type="match status" value="1"/>
</dbReference>